<comment type="catalytic activity">
    <reaction evidence="5">
        <text>Co-precorrin-5B + S-adenosyl-L-methionine = Co-precorrin-6A + S-adenosyl-L-homocysteine</text>
        <dbReference type="Rhea" id="RHEA:26285"/>
        <dbReference type="ChEBI" id="CHEBI:57856"/>
        <dbReference type="ChEBI" id="CHEBI:59789"/>
        <dbReference type="ChEBI" id="CHEBI:60063"/>
        <dbReference type="ChEBI" id="CHEBI:60064"/>
        <dbReference type="EC" id="2.1.1.195"/>
    </reaction>
</comment>
<dbReference type="EMBL" id="JACJSI010000036">
    <property type="protein sequence ID" value="MBD2531545.1"/>
    <property type="molecule type" value="Genomic_DNA"/>
</dbReference>
<comment type="pathway">
    <text evidence="5">Cofactor biosynthesis; adenosylcobalamin biosynthesis; cob(II)yrinate a,c-diamide from sirohydrochlorin (anaerobic route): step 6/10.</text>
</comment>
<comment type="caution">
    <text evidence="6">The sequence shown here is derived from an EMBL/GenBank/DDBJ whole genome shotgun (WGS) entry which is preliminary data.</text>
</comment>
<evidence type="ECO:0000313" key="6">
    <source>
        <dbReference type="EMBL" id="MBD2531545.1"/>
    </source>
</evidence>
<dbReference type="SUPFAM" id="SSF111342">
    <property type="entry name" value="CbiD-like"/>
    <property type="match status" value="1"/>
</dbReference>
<evidence type="ECO:0000313" key="7">
    <source>
        <dbReference type="Proteomes" id="UP000623440"/>
    </source>
</evidence>
<evidence type="ECO:0000256" key="3">
    <source>
        <dbReference type="ARBA" id="ARBA00022679"/>
    </source>
</evidence>
<dbReference type="NCBIfam" id="TIGR00312">
    <property type="entry name" value="cbiD"/>
    <property type="match status" value="1"/>
</dbReference>
<dbReference type="Gene3D" id="3.30.2110.10">
    <property type="entry name" value="CbiD-like"/>
    <property type="match status" value="1"/>
</dbReference>
<dbReference type="PIRSF" id="PIRSF026782">
    <property type="entry name" value="CbiD"/>
    <property type="match status" value="1"/>
</dbReference>
<keyword evidence="1 5" id="KW-0169">Cobalamin biosynthesis</keyword>
<dbReference type="PANTHER" id="PTHR35863:SF1">
    <property type="entry name" value="COBALT-PRECORRIN-5B C(1)-METHYLTRANSFERASE"/>
    <property type="match status" value="1"/>
</dbReference>
<dbReference type="InterPro" id="IPR036074">
    <property type="entry name" value="CbiD_sf"/>
</dbReference>
<dbReference type="GO" id="GO:0032259">
    <property type="term" value="P:methylation"/>
    <property type="evidence" value="ECO:0007669"/>
    <property type="project" value="UniProtKB-KW"/>
</dbReference>
<keyword evidence="7" id="KW-1185">Reference proteome</keyword>
<dbReference type="Pfam" id="PF01888">
    <property type="entry name" value="CbiD"/>
    <property type="match status" value="1"/>
</dbReference>
<dbReference type="RefSeq" id="WP_190942228.1">
    <property type="nucleotide sequence ID" value="NZ_JACJSI010000036.1"/>
</dbReference>
<proteinExistence type="inferred from homology"/>
<keyword evidence="4 5" id="KW-0949">S-adenosyl-L-methionine</keyword>
<accession>A0ABR8DRK4</accession>
<evidence type="ECO:0000256" key="5">
    <source>
        <dbReference type="HAMAP-Rule" id="MF_00787"/>
    </source>
</evidence>
<dbReference type="Proteomes" id="UP000623440">
    <property type="component" value="Unassembled WGS sequence"/>
</dbReference>
<evidence type="ECO:0000256" key="1">
    <source>
        <dbReference type="ARBA" id="ARBA00022573"/>
    </source>
</evidence>
<gene>
    <name evidence="5" type="primary">cbiD</name>
    <name evidence="6" type="ORF">H6G97_18915</name>
</gene>
<evidence type="ECO:0000256" key="4">
    <source>
        <dbReference type="ARBA" id="ARBA00022691"/>
    </source>
</evidence>
<dbReference type="GO" id="GO:0008168">
    <property type="term" value="F:methyltransferase activity"/>
    <property type="evidence" value="ECO:0007669"/>
    <property type="project" value="UniProtKB-KW"/>
</dbReference>
<keyword evidence="3 5" id="KW-0808">Transferase</keyword>
<dbReference type="EC" id="2.1.1.195" evidence="5"/>
<dbReference type="InterPro" id="IPR002748">
    <property type="entry name" value="CbiD"/>
</dbReference>
<evidence type="ECO:0000256" key="2">
    <source>
        <dbReference type="ARBA" id="ARBA00022603"/>
    </source>
</evidence>
<comment type="function">
    <text evidence="5">Catalyzes the methylation of C-1 in cobalt-precorrin-5B to form cobalt-precorrin-6A.</text>
</comment>
<organism evidence="6 7">
    <name type="scientific">Nostoc flagelliforme FACHB-838</name>
    <dbReference type="NCBI Taxonomy" id="2692904"/>
    <lineage>
        <taxon>Bacteria</taxon>
        <taxon>Bacillati</taxon>
        <taxon>Cyanobacteriota</taxon>
        <taxon>Cyanophyceae</taxon>
        <taxon>Nostocales</taxon>
        <taxon>Nostocaceae</taxon>
        <taxon>Nostoc</taxon>
    </lineage>
</organism>
<sequence length="370" mass="40014">MSRSGYTLPVFACAAAVAAFHWLRDRQPLTLASVDLIEPAQIAEIPIEQVAGLSESMALAITRSDPGDNLDLTKDTPIWALVEWREAGEAVIIKGGEGIGIQVNADDKPAIYAYAQRLLQENLQRMLPPEQKITVTIILPEGRSLAVRTSNSAFGVVEGLSLLGTTGISQPLSTPDQLAVFRAELQNKAARFESLVFCIGENGLDLARKLGINPEQLVKTANWLGPMLVEADVLGVKEILLFGYHGKLMKLAGGIFHTHHYLADGRREILAAHCAIAGLKSPDVQAVFNSATAEAALKYLKLLDATTTSDWVNQVYSAIAEAIDVRSKEYIQSHSEKGTGVTICGSILFDRDRKIIVKSKTAALLMGKLC</sequence>
<dbReference type="PANTHER" id="PTHR35863">
    <property type="entry name" value="COBALT-PRECORRIN-5B C(1)-METHYLTRANSFERASE"/>
    <property type="match status" value="1"/>
</dbReference>
<protein>
    <recommendedName>
        <fullName evidence="5">Cobalt-precorrin-5B C(1)-methyltransferase</fullName>
        <ecNumber evidence="5">2.1.1.195</ecNumber>
    </recommendedName>
    <alternativeName>
        <fullName evidence="5">Cobalt-precorrin-6A synthase</fullName>
    </alternativeName>
</protein>
<keyword evidence="2 5" id="KW-0489">Methyltransferase</keyword>
<reference evidence="6 7" key="1">
    <citation type="journal article" date="2020" name="ISME J.">
        <title>Comparative genomics reveals insights into cyanobacterial evolution and habitat adaptation.</title>
        <authorList>
            <person name="Chen M.Y."/>
            <person name="Teng W.K."/>
            <person name="Zhao L."/>
            <person name="Hu C.X."/>
            <person name="Zhou Y.K."/>
            <person name="Han B.P."/>
            <person name="Song L.R."/>
            <person name="Shu W.S."/>
        </authorList>
    </citation>
    <scope>NUCLEOTIDE SEQUENCE [LARGE SCALE GENOMIC DNA]</scope>
    <source>
        <strain evidence="6 7">FACHB-838</strain>
    </source>
</reference>
<comment type="similarity">
    <text evidence="5">Belongs to the CbiD family.</text>
</comment>
<dbReference type="HAMAP" id="MF_00787">
    <property type="entry name" value="CbiD"/>
    <property type="match status" value="1"/>
</dbReference>
<name>A0ABR8DRK4_9NOSO</name>